<dbReference type="Proteomes" id="UP000318693">
    <property type="component" value="Unassembled WGS sequence"/>
</dbReference>
<evidence type="ECO:0000259" key="1">
    <source>
        <dbReference type="PROSITE" id="PS50042"/>
    </source>
</evidence>
<dbReference type="SUPFAM" id="SSF51206">
    <property type="entry name" value="cAMP-binding domain-like"/>
    <property type="match status" value="1"/>
</dbReference>
<sequence>MRYESSVLSVSWLPSEAVTGVPRLPFDLHLTHYDDPPPDVVDDPAPLIESNQVRFANHLRAWVEIDDREIVDCGYSGGGHIAVTTAQVTGLRLAFAPIPYPDLQRRPSVHQDTVTFVQTTGGRSGIPAPRHVWGKPFIQIAAPVIWTTLELTIDVQGRARGSVIGASRVPRHWVYDSGGRLASKVGAMDFTRWYHESFGARTPWASADEAVLVTAVESDLERRLSTRIMRGGRPPLMRRLNPGETLVEQGQRGDELFVLLDGVLRVEVSGDVVAQIGPGAVLGERALLEAGRRTSTLRADTPCLVAVTTADGLNAQELTELSRWHHREDATPGPGGF</sequence>
<accession>A0A552WSF8</accession>
<evidence type="ECO:0000313" key="3">
    <source>
        <dbReference type="Proteomes" id="UP000318693"/>
    </source>
</evidence>
<dbReference type="AlphaFoldDB" id="A0A552WSF8"/>
<dbReference type="Pfam" id="PF00027">
    <property type="entry name" value="cNMP_binding"/>
    <property type="match status" value="1"/>
</dbReference>
<comment type="caution">
    <text evidence="2">The sequence shown here is derived from an EMBL/GenBank/DDBJ whole genome shotgun (WGS) entry which is preliminary data.</text>
</comment>
<keyword evidence="3" id="KW-1185">Reference proteome</keyword>
<proteinExistence type="predicted"/>
<dbReference type="EMBL" id="VJXR01000018">
    <property type="protein sequence ID" value="TRW45771.1"/>
    <property type="molecule type" value="Genomic_DNA"/>
</dbReference>
<dbReference type="InterPro" id="IPR014710">
    <property type="entry name" value="RmlC-like_jellyroll"/>
</dbReference>
<protein>
    <submittedName>
        <fullName evidence="2">Cyclic nucleotide-binding domain-containing protein</fullName>
    </submittedName>
</protein>
<dbReference type="PROSITE" id="PS50042">
    <property type="entry name" value="CNMP_BINDING_3"/>
    <property type="match status" value="1"/>
</dbReference>
<dbReference type="SMART" id="SM00100">
    <property type="entry name" value="cNMP"/>
    <property type="match status" value="1"/>
</dbReference>
<dbReference type="InterPro" id="IPR018488">
    <property type="entry name" value="cNMP-bd_CS"/>
</dbReference>
<name>A0A552WSF8_9MICO</name>
<evidence type="ECO:0000313" key="2">
    <source>
        <dbReference type="EMBL" id="TRW45771.1"/>
    </source>
</evidence>
<dbReference type="CDD" id="cd00038">
    <property type="entry name" value="CAP_ED"/>
    <property type="match status" value="1"/>
</dbReference>
<feature type="domain" description="Cyclic nucleotide-binding" evidence="1">
    <location>
        <begin position="216"/>
        <end position="303"/>
    </location>
</feature>
<reference evidence="2 3" key="1">
    <citation type="submission" date="2019-07" db="EMBL/GenBank/DDBJ databases">
        <title>Georgenia wutianyii sp. nov. and Georgenia *** sp. nov. isolated from plateau pika (Ochotona curzoniae) in the Qinghai-Tibet plateau of China.</title>
        <authorList>
            <person name="Tian Z."/>
        </authorList>
    </citation>
    <scope>NUCLEOTIDE SEQUENCE [LARGE SCALE GENOMIC DNA]</scope>
    <source>
        <strain evidence="2 3">Z446</strain>
    </source>
</reference>
<organism evidence="2 3">
    <name type="scientific">Georgenia yuyongxinii</name>
    <dbReference type="NCBI Taxonomy" id="2589797"/>
    <lineage>
        <taxon>Bacteria</taxon>
        <taxon>Bacillati</taxon>
        <taxon>Actinomycetota</taxon>
        <taxon>Actinomycetes</taxon>
        <taxon>Micrococcales</taxon>
        <taxon>Bogoriellaceae</taxon>
        <taxon>Georgenia</taxon>
    </lineage>
</organism>
<dbReference type="InterPro" id="IPR018490">
    <property type="entry name" value="cNMP-bd_dom_sf"/>
</dbReference>
<dbReference type="Gene3D" id="2.60.120.10">
    <property type="entry name" value="Jelly Rolls"/>
    <property type="match status" value="1"/>
</dbReference>
<gene>
    <name evidence="2" type="ORF">FJ693_08345</name>
</gene>
<dbReference type="InterPro" id="IPR000595">
    <property type="entry name" value="cNMP-bd_dom"/>
</dbReference>
<dbReference type="PROSITE" id="PS00888">
    <property type="entry name" value="CNMP_BINDING_1"/>
    <property type="match status" value="1"/>
</dbReference>
<dbReference type="RefSeq" id="WP_143418070.1">
    <property type="nucleotide sequence ID" value="NZ_VJXR01000018.1"/>
</dbReference>